<dbReference type="EMBL" id="CP084930">
    <property type="protein sequence ID" value="USI73408.1"/>
    <property type="molecule type" value="Genomic_DNA"/>
</dbReference>
<keyword evidence="5 11" id="KW-0812">Transmembrane</keyword>
<evidence type="ECO:0000256" key="2">
    <source>
        <dbReference type="ARBA" id="ARBA00022448"/>
    </source>
</evidence>
<evidence type="ECO:0000256" key="8">
    <source>
        <dbReference type="ARBA" id="ARBA00023077"/>
    </source>
</evidence>
<proteinExistence type="inferred from homology"/>
<evidence type="ECO:0000256" key="5">
    <source>
        <dbReference type="ARBA" id="ARBA00022692"/>
    </source>
</evidence>
<sequence>MNRSLFAASTALAALVAHAATANAQSAPVIPGPVAPVGTTPSAQPNTDTGPGTGADTGQVSEIVVTATKRETSLEKTPIAISAFSQNQLNRQQVQDVTGLANFVPSLHFAQQGDQGAILLTMRGIGNDSAYTEVADPEVAIYVDGIYSPRAQGASVLMYDMQRVEVLRGPQGTLFGRNATVGAISLVTAKPTLDDFHAAIDAVGGSYDRFGVRGMVNIPVTSNFAVRAAFITDRHDGFIDYQQPPSIPGLNRSAFVTGGKKYYAADQKSARLSALWQLDRFHWDLSGEYYKDTGSPILGLMQTPRPGQKFWSALVDTAPSTNRYSGSIRSNMTYDFTDHVELAYVAGWSRVGGGADSDADAGAHPPTQNADGSLNLPSNSFGENRTAFSRYDFWSQEVQLKSIGRNTIDWIVGGYYSHEVNKIRFDIDQRNGYRDGTFNWAGTFIQADRKIDSRAAFGQAVWHVNNWINLTGGVRYTSDKKRDIGGRNITYCGGAASTNPNCYNTPGLPGIFGIALDKAGNANQVLDALNAESSALGYGNLWGISPNDAHGKWNKVTWLARADANVTDTTLVYGSVSTGFKSGNIEDGGLLAGPETLTNYEIGSKSRLFGGRATVNLAAYYEDFKGYQVNQAITTQDAAGNITGSQLVTTNAKGAKAYGVEAEITANVTRFDRVSIAATYQHTKFDSLVTIDNRIYPTAPENFENLKGNELPHAPHFSATTTYEHDFNLANGARITPRGTVHYETRSWLTYFNGDVASRYADPTGKGLLGTGFDKQKSYARVDLSMTYASPGDRYEIEAFSLNVTDHRIRTSAGVSGPTNGLAPVFLSNYEPPRTWGVRVRAKF</sequence>
<evidence type="ECO:0000313" key="17">
    <source>
        <dbReference type="EMBL" id="USI73408.1"/>
    </source>
</evidence>
<dbReference type="RefSeq" id="WP_252167218.1">
    <property type="nucleotide sequence ID" value="NZ_CP084930.1"/>
</dbReference>
<evidence type="ECO:0000256" key="11">
    <source>
        <dbReference type="PROSITE-ProRule" id="PRU01360"/>
    </source>
</evidence>
<keyword evidence="3 11" id="KW-1134">Transmembrane beta strand</keyword>
<keyword evidence="14" id="KW-0732">Signal</keyword>
<dbReference type="PANTHER" id="PTHR32552">
    <property type="entry name" value="FERRICHROME IRON RECEPTOR-RELATED"/>
    <property type="match status" value="1"/>
</dbReference>
<evidence type="ECO:0000256" key="10">
    <source>
        <dbReference type="ARBA" id="ARBA00023237"/>
    </source>
</evidence>
<evidence type="ECO:0000256" key="14">
    <source>
        <dbReference type="SAM" id="SignalP"/>
    </source>
</evidence>
<organism evidence="17 18">
    <name type="scientific">Sphingomonas morindae</name>
    <dbReference type="NCBI Taxonomy" id="1541170"/>
    <lineage>
        <taxon>Bacteria</taxon>
        <taxon>Pseudomonadati</taxon>
        <taxon>Pseudomonadota</taxon>
        <taxon>Alphaproteobacteria</taxon>
        <taxon>Sphingomonadales</taxon>
        <taxon>Sphingomonadaceae</taxon>
        <taxon>Sphingomonas</taxon>
    </lineage>
</organism>
<evidence type="ECO:0000256" key="1">
    <source>
        <dbReference type="ARBA" id="ARBA00004571"/>
    </source>
</evidence>
<dbReference type="SUPFAM" id="SSF56935">
    <property type="entry name" value="Porins"/>
    <property type="match status" value="1"/>
</dbReference>
<keyword evidence="8 12" id="KW-0798">TonB box</keyword>
<feature type="compositionally biased region" description="Polar residues" evidence="13">
    <location>
        <begin position="366"/>
        <end position="378"/>
    </location>
</feature>
<dbReference type="Gene3D" id="2.40.170.20">
    <property type="entry name" value="TonB-dependent receptor, beta-barrel domain"/>
    <property type="match status" value="1"/>
</dbReference>
<feature type="region of interest" description="Disordered" evidence="13">
    <location>
        <begin position="32"/>
        <end position="57"/>
    </location>
</feature>
<evidence type="ECO:0000256" key="9">
    <source>
        <dbReference type="ARBA" id="ARBA00023136"/>
    </source>
</evidence>
<keyword evidence="9 11" id="KW-0472">Membrane</keyword>
<dbReference type="InterPro" id="IPR000531">
    <property type="entry name" value="Beta-barrel_TonB"/>
</dbReference>
<feature type="chain" id="PRO_5046604142" evidence="14">
    <location>
        <begin position="20"/>
        <end position="844"/>
    </location>
</feature>
<keyword evidence="10 11" id="KW-0998">Cell outer membrane</keyword>
<name>A0ABY4X8Y9_9SPHN</name>
<evidence type="ECO:0000313" key="18">
    <source>
        <dbReference type="Proteomes" id="UP001056937"/>
    </source>
</evidence>
<evidence type="ECO:0000256" key="12">
    <source>
        <dbReference type="RuleBase" id="RU003357"/>
    </source>
</evidence>
<dbReference type="InterPro" id="IPR039426">
    <property type="entry name" value="TonB-dep_rcpt-like"/>
</dbReference>
<keyword evidence="18" id="KW-1185">Reference proteome</keyword>
<keyword evidence="7" id="KW-0406">Ion transport</keyword>
<dbReference type="PANTHER" id="PTHR32552:SF81">
    <property type="entry name" value="TONB-DEPENDENT OUTER MEMBRANE RECEPTOR"/>
    <property type="match status" value="1"/>
</dbReference>
<feature type="signal peptide" evidence="14">
    <location>
        <begin position="1"/>
        <end position="19"/>
    </location>
</feature>
<dbReference type="InterPro" id="IPR012910">
    <property type="entry name" value="Plug_dom"/>
</dbReference>
<reference evidence="17" key="1">
    <citation type="journal article" date="2022" name="Toxins">
        <title>Genomic Analysis of Sphingopyxis sp. USTB-05 for Biodegrading Cyanobacterial Hepatotoxins.</title>
        <authorList>
            <person name="Liu C."/>
            <person name="Xu Q."/>
            <person name="Zhao Z."/>
            <person name="Zhang H."/>
            <person name="Liu X."/>
            <person name="Yin C."/>
            <person name="Liu Y."/>
            <person name="Yan H."/>
        </authorList>
    </citation>
    <scope>NUCLEOTIDE SEQUENCE</scope>
    <source>
        <strain evidence="17">NBD5</strain>
    </source>
</reference>
<feature type="domain" description="TonB-dependent receptor-like beta-barrel" evidence="15">
    <location>
        <begin position="282"/>
        <end position="795"/>
    </location>
</feature>
<dbReference type="Pfam" id="PF07715">
    <property type="entry name" value="Plug"/>
    <property type="match status" value="1"/>
</dbReference>
<evidence type="ECO:0000256" key="7">
    <source>
        <dbReference type="ARBA" id="ARBA00023065"/>
    </source>
</evidence>
<comment type="similarity">
    <text evidence="11 12">Belongs to the TonB-dependent receptor family.</text>
</comment>
<evidence type="ECO:0000256" key="4">
    <source>
        <dbReference type="ARBA" id="ARBA00022496"/>
    </source>
</evidence>
<keyword evidence="6" id="KW-0408">Iron</keyword>
<evidence type="ECO:0000256" key="13">
    <source>
        <dbReference type="SAM" id="MobiDB-lite"/>
    </source>
</evidence>
<dbReference type="Proteomes" id="UP001056937">
    <property type="component" value="Chromosome 1"/>
</dbReference>
<evidence type="ECO:0000259" key="15">
    <source>
        <dbReference type="Pfam" id="PF00593"/>
    </source>
</evidence>
<evidence type="ECO:0000256" key="6">
    <source>
        <dbReference type="ARBA" id="ARBA00023004"/>
    </source>
</evidence>
<dbReference type="InterPro" id="IPR036942">
    <property type="entry name" value="Beta-barrel_TonB_sf"/>
</dbReference>
<evidence type="ECO:0000256" key="3">
    <source>
        <dbReference type="ARBA" id="ARBA00022452"/>
    </source>
</evidence>
<dbReference type="PROSITE" id="PS52016">
    <property type="entry name" value="TONB_DEPENDENT_REC_3"/>
    <property type="match status" value="1"/>
</dbReference>
<feature type="region of interest" description="Disordered" evidence="13">
    <location>
        <begin position="356"/>
        <end position="378"/>
    </location>
</feature>
<protein>
    <submittedName>
        <fullName evidence="17">TonB-dependent receptor</fullName>
    </submittedName>
</protein>
<evidence type="ECO:0000259" key="16">
    <source>
        <dbReference type="Pfam" id="PF07715"/>
    </source>
</evidence>
<dbReference type="Pfam" id="PF00593">
    <property type="entry name" value="TonB_dep_Rec_b-barrel"/>
    <property type="match status" value="1"/>
</dbReference>
<gene>
    <name evidence="17" type="ORF">LHA26_02700</name>
</gene>
<keyword evidence="17" id="KW-0675">Receptor</keyword>
<keyword evidence="4" id="KW-0410">Iron transport</keyword>
<accession>A0ABY4X8Y9</accession>
<comment type="subcellular location">
    <subcellularLocation>
        <location evidence="1 11">Cell outer membrane</location>
        <topology evidence="1 11">Multi-pass membrane protein</topology>
    </subcellularLocation>
</comment>
<feature type="compositionally biased region" description="Low complexity" evidence="13">
    <location>
        <begin position="35"/>
        <end position="57"/>
    </location>
</feature>
<keyword evidence="2 11" id="KW-0813">Transport</keyword>
<feature type="domain" description="TonB-dependent receptor plug" evidence="16">
    <location>
        <begin position="74"/>
        <end position="182"/>
    </location>
</feature>